<accession>A0A4S4BW09</accession>
<name>A0A4S4BW09_9BACI</name>
<dbReference type="OrthoDB" id="2440830at2"/>
<sequence>MWAIIGMLTTGVVISLFEIPPLVKKRWWREIIAYFLLLSIGMTFAVLLCLKINIPTPINWIEKIYSPVTSFVERILS</sequence>
<proteinExistence type="predicted"/>
<evidence type="ECO:0000313" key="2">
    <source>
        <dbReference type="Proteomes" id="UP000310334"/>
    </source>
</evidence>
<reference evidence="1 2" key="1">
    <citation type="submission" date="2019-04" db="EMBL/GenBank/DDBJ databases">
        <title>Bacillus sediminilitoris sp. nov., isolated from a tidal flat sediment on the East China Sea.</title>
        <authorList>
            <person name="Wei Y."/>
            <person name="Mao H."/>
            <person name="Fang J."/>
        </authorList>
    </citation>
    <scope>NUCLEOTIDE SEQUENCE [LARGE SCALE GENOMIC DNA]</scope>
    <source>
        <strain evidence="1 2">DSL-17</strain>
    </source>
</reference>
<gene>
    <name evidence="1" type="ORF">E6W99_13330</name>
</gene>
<dbReference type="RefSeq" id="WP_136354644.1">
    <property type="nucleotide sequence ID" value="NZ_CP046266.1"/>
</dbReference>
<comment type="caution">
    <text evidence="1">The sequence shown here is derived from an EMBL/GenBank/DDBJ whole genome shotgun (WGS) entry which is preliminary data.</text>
</comment>
<dbReference type="AlphaFoldDB" id="A0A4S4BW09"/>
<dbReference type="EMBL" id="SSNT01000009">
    <property type="protein sequence ID" value="THF79325.1"/>
    <property type="molecule type" value="Genomic_DNA"/>
</dbReference>
<dbReference type="Proteomes" id="UP000310334">
    <property type="component" value="Unassembled WGS sequence"/>
</dbReference>
<keyword evidence="2" id="KW-1185">Reference proteome</keyword>
<organism evidence="1 2">
    <name type="scientific">Metabacillus sediminilitoris</name>
    <dbReference type="NCBI Taxonomy" id="2567941"/>
    <lineage>
        <taxon>Bacteria</taxon>
        <taxon>Bacillati</taxon>
        <taxon>Bacillota</taxon>
        <taxon>Bacilli</taxon>
        <taxon>Bacillales</taxon>
        <taxon>Bacillaceae</taxon>
        <taxon>Metabacillus</taxon>
    </lineage>
</organism>
<evidence type="ECO:0000313" key="1">
    <source>
        <dbReference type="EMBL" id="THF79325.1"/>
    </source>
</evidence>
<protein>
    <submittedName>
        <fullName evidence="1">Uncharacterized protein</fullName>
    </submittedName>
</protein>